<reference evidence="2 3" key="1">
    <citation type="submission" date="2017-03" db="EMBL/GenBank/DDBJ databases">
        <authorList>
            <person name="Hulin M.T."/>
        </authorList>
    </citation>
    <scope>NUCLEOTIDE SEQUENCE [LARGE SCALE GENOMIC DNA]</scope>
    <source>
        <strain evidence="2 3">5264</strain>
    </source>
</reference>
<evidence type="ECO:0000313" key="2">
    <source>
        <dbReference type="EMBL" id="POQ00643.1"/>
    </source>
</evidence>
<dbReference type="AlphaFoldDB" id="A0AAE5VS31"/>
<sequence length="84" mass="9389">MSSSNTAACRPRQRLGPVGASLLAKRPVQTQKTWRLDNRFREQARSHKNLCTTPSASVLGRMSSSNTAACRPRQRIGPECRHKK</sequence>
<name>A0AAE5VS31_PSESY</name>
<protein>
    <submittedName>
        <fullName evidence="2">Uncharacterized protein</fullName>
    </submittedName>
</protein>
<proteinExistence type="predicted"/>
<feature type="compositionally biased region" description="Polar residues" evidence="1">
    <location>
        <begin position="54"/>
        <end position="68"/>
    </location>
</feature>
<evidence type="ECO:0000256" key="1">
    <source>
        <dbReference type="SAM" id="MobiDB-lite"/>
    </source>
</evidence>
<feature type="region of interest" description="Disordered" evidence="1">
    <location>
        <begin position="54"/>
        <end position="84"/>
    </location>
</feature>
<evidence type="ECO:0000313" key="3">
    <source>
        <dbReference type="Proteomes" id="UP000237295"/>
    </source>
</evidence>
<dbReference type="EMBL" id="NBAQ01000024">
    <property type="protein sequence ID" value="POQ00643.1"/>
    <property type="molecule type" value="Genomic_DNA"/>
</dbReference>
<comment type="caution">
    <text evidence="2">The sequence shown here is derived from an EMBL/GenBank/DDBJ whole genome shotgun (WGS) entry which is preliminary data.</text>
</comment>
<dbReference type="Proteomes" id="UP000237295">
    <property type="component" value="Unassembled WGS sequence"/>
</dbReference>
<accession>A0AAE5VS31</accession>
<gene>
    <name evidence="2" type="ORF">CXB42_26210</name>
</gene>
<organism evidence="2 3">
    <name type="scientific">Pseudomonas syringae pv. syringae</name>
    <dbReference type="NCBI Taxonomy" id="321"/>
    <lineage>
        <taxon>Bacteria</taxon>
        <taxon>Pseudomonadati</taxon>
        <taxon>Pseudomonadota</taxon>
        <taxon>Gammaproteobacteria</taxon>
        <taxon>Pseudomonadales</taxon>
        <taxon>Pseudomonadaceae</taxon>
        <taxon>Pseudomonas</taxon>
        <taxon>Pseudomonas syringae</taxon>
    </lineage>
</organism>